<dbReference type="PANTHER" id="PTHR38474">
    <property type="entry name" value="SLR0299 PROTEIN"/>
    <property type="match status" value="1"/>
</dbReference>
<proteinExistence type="predicted"/>
<organism evidence="1 2">
    <name type="scientific">Flagellimonas algicola</name>
    <dbReference type="NCBI Taxonomy" id="2583815"/>
    <lineage>
        <taxon>Bacteria</taxon>
        <taxon>Pseudomonadati</taxon>
        <taxon>Bacteroidota</taxon>
        <taxon>Flavobacteriia</taxon>
        <taxon>Flavobacteriales</taxon>
        <taxon>Flavobacteriaceae</taxon>
        <taxon>Flagellimonas</taxon>
    </lineage>
</organism>
<dbReference type="SMART" id="SM01059">
    <property type="entry name" value="CAT"/>
    <property type="match status" value="1"/>
</dbReference>
<accession>A0ABY2WMX4</accession>
<keyword evidence="2" id="KW-1185">Reference proteome</keyword>
<dbReference type="EMBL" id="VCNI01000001">
    <property type="protein sequence ID" value="TMU56344.1"/>
    <property type="molecule type" value="Genomic_DNA"/>
</dbReference>
<dbReference type="Pfam" id="PF00302">
    <property type="entry name" value="CAT"/>
    <property type="match status" value="1"/>
</dbReference>
<dbReference type="InterPro" id="IPR023213">
    <property type="entry name" value="CAT-like_dom_sf"/>
</dbReference>
<gene>
    <name evidence="1" type="ORF">FGG15_02045</name>
</gene>
<dbReference type="InterPro" id="IPR001707">
    <property type="entry name" value="Cmp_AcTrfase"/>
</dbReference>
<reference evidence="1 2" key="1">
    <citation type="submission" date="2019-05" db="EMBL/GenBank/DDBJ databases">
        <title>Flagellimonas sp. AsT0115, sp. nov., isolated from a marine red algae, Asparagopsis taxiformis.</title>
        <authorList>
            <person name="Kim J."/>
            <person name="Jeong S.E."/>
            <person name="Jeon C.O."/>
        </authorList>
    </citation>
    <scope>NUCLEOTIDE SEQUENCE [LARGE SCALE GENOMIC DNA]</scope>
    <source>
        <strain evidence="1 2">AsT0115</strain>
    </source>
</reference>
<dbReference type="PIRSF" id="PIRSF000440">
    <property type="entry name" value="CAT"/>
    <property type="match status" value="1"/>
</dbReference>
<evidence type="ECO:0000313" key="2">
    <source>
        <dbReference type="Proteomes" id="UP000751614"/>
    </source>
</evidence>
<evidence type="ECO:0000313" key="1">
    <source>
        <dbReference type="EMBL" id="TMU56344.1"/>
    </source>
</evidence>
<name>A0ABY2WMX4_9FLAO</name>
<sequence length="213" mass="24934">MKKIVFDNQHRKKHFAFFNHMNHPHFNITANVNLSSFLPYVKSMELPLTYSLVYLLSKAANDINEFRWRIRENEVVEHERVHPSFTVPTDEAEVFSFCTVPFKTSAQDFITDAKQINEDMKTNPSIEDEPGRDDYLFMSAIPWISFTSIQHAMHYHPHDSVPRISWGKFFVQNNTNLMPLSVQAHHALVDGRHMGRYFENVQELLDNPELLSV</sequence>
<comment type="caution">
    <text evidence="1">The sequence shown here is derived from an EMBL/GenBank/DDBJ whole genome shotgun (WGS) entry which is preliminary data.</text>
</comment>
<dbReference type="SUPFAM" id="SSF52777">
    <property type="entry name" value="CoA-dependent acyltransferases"/>
    <property type="match status" value="1"/>
</dbReference>
<dbReference type="PANTHER" id="PTHR38474:SF1">
    <property type="entry name" value="SLR0299 PROTEIN"/>
    <property type="match status" value="1"/>
</dbReference>
<dbReference type="Gene3D" id="3.30.559.10">
    <property type="entry name" value="Chloramphenicol acetyltransferase-like domain"/>
    <property type="match status" value="1"/>
</dbReference>
<protein>
    <submittedName>
        <fullName evidence="1">Chloramphenicol acetyltransferase</fullName>
    </submittedName>
</protein>
<dbReference type="Proteomes" id="UP000751614">
    <property type="component" value="Unassembled WGS sequence"/>
</dbReference>
<dbReference type="RefSeq" id="WP_138832695.1">
    <property type="nucleotide sequence ID" value="NZ_VCNI01000001.1"/>
</dbReference>